<dbReference type="VEuPathDB" id="MicrosporidiaDB:HERIO_2079"/>
<feature type="signal peptide" evidence="2">
    <location>
        <begin position="1"/>
        <end position="21"/>
    </location>
</feature>
<keyword evidence="1" id="KW-0472">Membrane</keyword>
<evidence type="ECO:0000256" key="2">
    <source>
        <dbReference type="SAM" id="SignalP"/>
    </source>
</evidence>
<dbReference type="VEuPathDB" id="MicrosporidiaDB:A0H76_611"/>
<sequence>MMLKISNLIFLILTTVNIITASPIINDTIKNFINGTFPDDENSSYLTIIEVIYIICFVIWALCLFISILTTKMK</sequence>
<keyword evidence="1" id="KW-0812">Transmembrane</keyword>
<proteinExistence type="predicted"/>
<dbReference type="EMBL" id="LTAI01001245">
    <property type="protein sequence ID" value="ORD95831.1"/>
    <property type="molecule type" value="Genomic_DNA"/>
</dbReference>
<dbReference type="Proteomes" id="UP000192501">
    <property type="component" value="Unassembled WGS sequence"/>
</dbReference>
<feature type="chain" id="PRO_5012281226" evidence="2">
    <location>
        <begin position="22"/>
        <end position="74"/>
    </location>
</feature>
<accession>A0A1X0Q7S6</accession>
<name>A0A1X0Q7S6_9MICR</name>
<feature type="transmembrane region" description="Helical" evidence="1">
    <location>
        <begin position="45"/>
        <end position="69"/>
    </location>
</feature>
<reference evidence="3 4" key="1">
    <citation type="journal article" date="2017" name="Environ. Microbiol.">
        <title>Decay of the glycolytic pathway and adaptation to intranuclear parasitism within Enterocytozoonidae microsporidia.</title>
        <authorList>
            <person name="Wiredu Boakye D."/>
            <person name="Jaroenlak P."/>
            <person name="Prachumwat A."/>
            <person name="Williams T.A."/>
            <person name="Bateman K.S."/>
            <person name="Itsathitphaisarn O."/>
            <person name="Sritunyalucksana K."/>
            <person name="Paszkiewicz K.H."/>
            <person name="Moore K.A."/>
            <person name="Stentiford G.D."/>
            <person name="Williams B.A."/>
        </authorList>
    </citation>
    <scope>NUCLEOTIDE SEQUENCE [LARGE SCALE GENOMIC DNA]</scope>
    <source>
        <strain evidence="4">canceri</strain>
    </source>
</reference>
<evidence type="ECO:0000313" key="3">
    <source>
        <dbReference type="EMBL" id="ORD95831.1"/>
    </source>
</evidence>
<keyword evidence="1" id="KW-1133">Transmembrane helix</keyword>
<organism evidence="3 4">
    <name type="scientific">Hepatospora eriocheir</name>
    <dbReference type="NCBI Taxonomy" id="1081669"/>
    <lineage>
        <taxon>Eukaryota</taxon>
        <taxon>Fungi</taxon>
        <taxon>Fungi incertae sedis</taxon>
        <taxon>Microsporidia</taxon>
        <taxon>Hepatosporidae</taxon>
        <taxon>Hepatospora</taxon>
    </lineage>
</organism>
<evidence type="ECO:0000313" key="4">
    <source>
        <dbReference type="Proteomes" id="UP000192501"/>
    </source>
</evidence>
<evidence type="ECO:0000256" key="1">
    <source>
        <dbReference type="SAM" id="Phobius"/>
    </source>
</evidence>
<protein>
    <submittedName>
        <fullName evidence="3">Uncharacterized protein</fullName>
    </submittedName>
</protein>
<comment type="caution">
    <text evidence="3">The sequence shown here is derived from an EMBL/GenBank/DDBJ whole genome shotgun (WGS) entry which is preliminary data.</text>
</comment>
<keyword evidence="2" id="KW-0732">Signal</keyword>
<gene>
    <name evidence="3" type="ORF">A0H76_611</name>
</gene>
<dbReference type="AlphaFoldDB" id="A0A1X0Q7S6"/>